<evidence type="ECO:0000313" key="3">
    <source>
        <dbReference type="Proteomes" id="UP000284202"/>
    </source>
</evidence>
<protein>
    <submittedName>
        <fullName evidence="2">Uncharacterized protein</fullName>
    </submittedName>
</protein>
<accession>A0A418T1P9</accession>
<evidence type="ECO:0000313" key="2">
    <source>
        <dbReference type="EMBL" id="RJE87106.1"/>
    </source>
</evidence>
<dbReference type="EMBL" id="QZCG01000003">
    <property type="protein sequence ID" value="RJE87106.1"/>
    <property type="molecule type" value="Genomic_DNA"/>
</dbReference>
<dbReference type="Proteomes" id="UP000284202">
    <property type="component" value="Unassembled WGS sequence"/>
</dbReference>
<feature type="compositionally biased region" description="Basic and acidic residues" evidence="1">
    <location>
        <begin position="138"/>
        <end position="152"/>
    </location>
</feature>
<dbReference type="RefSeq" id="WP_119746565.1">
    <property type="nucleotide sequence ID" value="NZ_QZCG01000003.1"/>
</dbReference>
<evidence type="ECO:0000256" key="1">
    <source>
        <dbReference type="SAM" id="MobiDB-lite"/>
    </source>
</evidence>
<reference evidence="3" key="1">
    <citation type="submission" date="2018-09" db="EMBL/GenBank/DDBJ databases">
        <title>Acidovorax cavernicola nov. sp. isolated from Gruta de las Maravillas (Aracena, Spain).</title>
        <authorList>
            <person name="Jurado V."/>
            <person name="Gutierrez-Patricio S."/>
            <person name="Gonzalez-Pimentel J.L."/>
            <person name="Miller A.Z."/>
            <person name="Laiz L."/>
            <person name="Saiz-Jimenez C."/>
        </authorList>
    </citation>
    <scope>NUCLEOTIDE SEQUENCE [LARGE SCALE GENOMIC DNA]</scope>
    <source>
        <strain evidence="3">1011MAR3C25</strain>
    </source>
</reference>
<dbReference type="OrthoDB" id="10015742at2"/>
<keyword evidence="3" id="KW-1185">Reference proteome</keyword>
<dbReference type="AlphaFoldDB" id="A0A418T1P9"/>
<sequence length="161" mass="18360">MPEKRYDLREIARAALGDMPPKVRADLLTEMLVEINGDDALHLMAHARNIVTLRIEQLIDERYPLDSAEIGNIRSVHRRFHAVNCAGDPCECLGFFDLEGAKKSAVLIRERRGVKRCADQETKLERIVCYHEDHLLDRSKTPSDSARNRDANVSRPSLSKR</sequence>
<comment type="caution">
    <text evidence="2">The sequence shown here is derived from an EMBL/GenBank/DDBJ whole genome shotgun (WGS) entry which is preliminary data.</text>
</comment>
<proteinExistence type="predicted"/>
<feature type="region of interest" description="Disordered" evidence="1">
    <location>
        <begin position="138"/>
        <end position="161"/>
    </location>
</feature>
<name>A0A418T1P9_9RHOB</name>
<gene>
    <name evidence="2" type="ORF">D3P04_04970</name>
</gene>
<organism evidence="2 3">
    <name type="scientific">Paracoccus onubensis</name>
    <dbReference type="NCBI Taxonomy" id="1675788"/>
    <lineage>
        <taxon>Bacteria</taxon>
        <taxon>Pseudomonadati</taxon>
        <taxon>Pseudomonadota</taxon>
        <taxon>Alphaproteobacteria</taxon>
        <taxon>Rhodobacterales</taxon>
        <taxon>Paracoccaceae</taxon>
        <taxon>Paracoccus</taxon>
    </lineage>
</organism>